<evidence type="ECO:0000256" key="4">
    <source>
        <dbReference type="ARBA" id="ARBA00015108"/>
    </source>
</evidence>
<comment type="subcellular location">
    <subcellularLocation>
        <location evidence="1">Mitochondrion matrix</location>
    </subcellularLocation>
</comment>
<comment type="caution">
    <text evidence="9">The sequence shown here is derived from an EMBL/GenBank/DDBJ whole genome shotgun (WGS) entry which is preliminary data.</text>
</comment>
<dbReference type="Proteomes" id="UP001174997">
    <property type="component" value="Unassembled WGS sequence"/>
</dbReference>
<evidence type="ECO:0000256" key="5">
    <source>
        <dbReference type="ARBA" id="ARBA00022946"/>
    </source>
</evidence>
<keyword evidence="5" id="KW-0809">Transit peptide</keyword>
<sequence>MAAVQSYRNLLRAARIAFEGDTRMLTGARESIRRAFRDKATLPASDPSIEPALKHADEVATFLKANVVQGIKQEDNTYKLRIHEHTERGDNESIKFANKSPSVGGVKCCSQR</sequence>
<dbReference type="InterPro" id="IPR050435">
    <property type="entry name" value="MZM1/LYRM7"/>
</dbReference>
<evidence type="ECO:0000256" key="6">
    <source>
        <dbReference type="ARBA" id="ARBA00023128"/>
    </source>
</evidence>
<keyword evidence="6" id="KW-0496">Mitochondrion</keyword>
<evidence type="ECO:0000256" key="3">
    <source>
        <dbReference type="ARBA" id="ARBA00011589"/>
    </source>
</evidence>
<keyword evidence="7" id="KW-0143">Chaperone</keyword>
<proteinExistence type="inferred from homology"/>
<dbReference type="InterPro" id="IPR045298">
    <property type="entry name" value="Complex1_LYR_LYRM7"/>
</dbReference>
<dbReference type="GO" id="GO:0005759">
    <property type="term" value="C:mitochondrial matrix"/>
    <property type="evidence" value="ECO:0007669"/>
    <property type="project" value="UniProtKB-SubCell"/>
</dbReference>
<protein>
    <recommendedName>
        <fullName evidence="4">Mitochondrial zinc maintenance protein 1, mitochondrial</fullName>
    </recommendedName>
</protein>
<evidence type="ECO:0000256" key="8">
    <source>
        <dbReference type="ARBA" id="ARBA00025268"/>
    </source>
</evidence>
<accession>A0AA39ZHY0</accession>
<dbReference type="PANTHER" id="PTHR46749:SF1">
    <property type="entry name" value="COMPLEX III ASSEMBLY FACTOR LYRM7"/>
    <property type="match status" value="1"/>
</dbReference>
<evidence type="ECO:0000256" key="7">
    <source>
        <dbReference type="ARBA" id="ARBA00023186"/>
    </source>
</evidence>
<dbReference type="GO" id="GO:0044183">
    <property type="term" value="F:protein folding chaperone"/>
    <property type="evidence" value="ECO:0007669"/>
    <property type="project" value="TreeGrafter"/>
</dbReference>
<comment type="function">
    <text evidence="8">Assembly factor required for Rieske Fe-S protein RIP1 incorporation into the cytochrome b-c1 (CIII) complex. Functions as a chaperone, binding to this subunit within the mitochondrial matrix and stabilizing it prior to its translocation and insertion into the late CIII dimeric intermediate within the mitochondrial inner membrane. Modulates the mitochondrial matrix zinc pool.</text>
</comment>
<organism evidence="9 10">
    <name type="scientific">Cercophora samala</name>
    <dbReference type="NCBI Taxonomy" id="330535"/>
    <lineage>
        <taxon>Eukaryota</taxon>
        <taxon>Fungi</taxon>
        <taxon>Dikarya</taxon>
        <taxon>Ascomycota</taxon>
        <taxon>Pezizomycotina</taxon>
        <taxon>Sordariomycetes</taxon>
        <taxon>Sordariomycetidae</taxon>
        <taxon>Sordariales</taxon>
        <taxon>Lasiosphaeriaceae</taxon>
        <taxon>Cercophora</taxon>
    </lineage>
</organism>
<keyword evidence="10" id="KW-1185">Reference proteome</keyword>
<evidence type="ECO:0000256" key="1">
    <source>
        <dbReference type="ARBA" id="ARBA00004305"/>
    </source>
</evidence>
<evidence type="ECO:0000313" key="10">
    <source>
        <dbReference type="Proteomes" id="UP001174997"/>
    </source>
</evidence>
<comment type="subunit">
    <text evidence="3">Interacts with RIP1.</text>
</comment>
<evidence type="ECO:0000313" key="9">
    <source>
        <dbReference type="EMBL" id="KAK0671383.1"/>
    </source>
</evidence>
<gene>
    <name evidence="9" type="ORF">QBC41DRAFT_315651</name>
</gene>
<dbReference type="PANTHER" id="PTHR46749">
    <property type="entry name" value="COMPLEX III ASSEMBLY FACTOR LYRM7"/>
    <property type="match status" value="1"/>
</dbReference>
<evidence type="ECO:0000256" key="2">
    <source>
        <dbReference type="ARBA" id="ARBA00009949"/>
    </source>
</evidence>
<name>A0AA39ZHY0_9PEZI</name>
<dbReference type="AlphaFoldDB" id="A0AA39ZHY0"/>
<dbReference type="CDD" id="cd20267">
    <property type="entry name" value="Complex1_LYR_LYRM7"/>
    <property type="match status" value="1"/>
</dbReference>
<dbReference type="EMBL" id="JAULSY010000021">
    <property type="protein sequence ID" value="KAK0671383.1"/>
    <property type="molecule type" value="Genomic_DNA"/>
</dbReference>
<comment type="similarity">
    <text evidence="2">Belongs to the complex I LYR family. MZM1 subfamily.</text>
</comment>
<dbReference type="GO" id="GO:0034551">
    <property type="term" value="P:mitochondrial respiratory chain complex III assembly"/>
    <property type="evidence" value="ECO:0007669"/>
    <property type="project" value="InterPro"/>
</dbReference>
<reference evidence="9" key="1">
    <citation type="submission" date="2023-06" db="EMBL/GenBank/DDBJ databases">
        <title>Genome-scale phylogeny and comparative genomics of the fungal order Sordariales.</title>
        <authorList>
            <consortium name="Lawrence Berkeley National Laboratory"/>
            <person name="Hensen N."/>
            <person name="Bonometti L."/>
            <person name="Westerberg I."/>
            <person name="Brannstrom I.O."/>
            <person name="Guillou S."/>
            <person name="Cros-Aarteil S."/>
            <person name="Calhoun S."/>
            <person name="Haridas S."/>
            <person name="Kuo A."/>
            <person name="Mondo S."/>
            <person name="Pangilinan J."/>
            <person name="Riley R."/>
            <person name="Labutti K."/>
            <person name="Andreopoulos B."/>
            <person name="Lipzen A."/>
            <person name="Chen C."/>
            <person name="Yanf M."/>
            <person name="Daum C."/>
            <person name="Ng V."/>
            <person name="Clum A."/>
            <person name="Steindorff A."/>
            <person name="Ohm R."/>
            <person name="Martin F."/>
            <person name="Silar P."/>
            <person name="Natvig D."/>
            <person name="Lalanne C."/>
            <person name="Gautier V."/>
            <person name="Ament-Velasquez S.L."/>
            <person name="Kruys A."/>
            <person name="Hutchinson M.I."/>
            <person name="Powell A.J."/>
            <person name="Barry K."/>
            <person name="Miller A.N."/>
            <person name="Grigoriev I.V."/>
            <person name="Debuchy R."/>
            <person name="Gladieux P."/>
            <person name="Thoren M.H."/>
            <person name="Johannesson H."/>
        </authorList>
    </citation>
    <scope>NUCLEOTIDE SEQUENCE</scope>
    <source>
        <strain evidence="9">CBS 307.81</strain>
    </source>
</reference>